<reference evidence="2" key="1">
    <citation type="submission" date="2019-04" db="EMBL/GenBank/DDBJ databases">
        <title>Friends and foes A comparative genomics study of 23 Aspergillus species from section Flavi.</title>
        <authorList>
            <consortium name="DOE Joint Genome Institute"/>
            <person name="Kjaerbolling I."/>
            <person name="Vesth T."/>
            <person name="Frisvad J.C."/>
            <person name="Nybo J.L."/>
            <person name="Theobald S."/>
            <person name="Kildgaard S."/>
            <person name="Isbrandt T."/>
            <person name="Kuo A."/>
            <person name="Sato A."/>
            <person name="Lyhne E.K."/>
            <person name="Kogle M.E."/>
            <person name="Wiebenga A."/>
            <person name="Kun R.S."/>
            <person name="Lubbers R.J."/>
            <person name="Makela M.R."/>
            <person name="Barry K."/>
            <person name="Chovatia M."/>
            <person name="Clum A."/>
            <person name="Daum C."/>
            <person name="Haridas S."/>
            <person name="He G."/>
            <person name="LaButti K."/>
            <person name="Lipzen A."/>
            <person name="Mondo S."/>
            <person name="Riley R."/>
            <person name="Salamov A."/>
            <person name="Simmons B.A."/>
            <person name="Magnuson J.K."/>
            <person name="Henrissat B."/>
            <person name="Mortensen U.H."/>
            <person name="Larsen T.O."/>
            <person name="Devries R.P."/>
            <person name="Grigoriev I.V."/>
            <person name="Machida M."/>
            <person name="Baker S.E."/>
            <person name="Andersen M.R."/>
        </authorList>
    </citation>
    <scope>NUCLEOTIDE SEQUENCE [LARGE SCALE GENOMIC DNA]</scope>
    <source>
        <strain evidence="2">CBS 121.62</strain>
    </source>
</reference>
<dbReference type="EMBL" id="ML734575">
    <property type="protein sequence ID" value="KAB8248951.1"/>
    <property type="molecule type" value="Genomic_DNA"/>
</dbReference>
<protein>
    <submittedName>
        <fullName evidence="2">Uncharacterized protein</fullName>
    </submittedName>
</protein>
<dbReference type="AlphaFoldDB" id="A0A5N6H359"/>
<keyword evidence="1" id="KW-0812">Transmembrane</keyword>
<evidence type="ECO:0000313" key="2">
    <source>
        <dbReference type="EMBL" id="KAB8248951.1"/>
    </source>
</evidence>
<evidence type="ECO:0000256" key="1">
    <source>
        <dbReference type="SAM" id="Phobius"/>
    </source>
</evidence>
<dbReference type="Proteomes" id="UP000325434">
    <property type="component" value="Unassembled WGS sequence"/>
</dbReference>
<organism evidence="2">
    <name type="scientific">Aspergillus flavus</name>
    <dbReference type="NCBI Taxonomy" id="5059"/>
    <lineage>
        <taxon>Eukaryota</taxon>
        <taxon>Fungi</taxon>
        <taxon>Dikarya</taxon>
        <taxon>Ascomycota</taxon>
        <taxon>Pezizomycotina</taxon>
        <taxon>Eurotiomycetes</taxon>
        <taxon>Eurotiomycetidae</taxon>
        <taxon>Eurotiales</taxon>
        <taxon>Aspergillaceae</taxon>
        <taxon>Aspergillus</taxon>
        <taxon>Aspergillus subgen. Circumdati</taxon>
    </lineage>
</organism>
<feature type="transmembrane region" description="Helical" evidence="1">
    <location>
        <begin position="6"/>
        <end position="31"/>
    </location>
</feature>
<proteinExistence type="predicted"/>
<keyword evidence="1" id="KW-0472">Membrane</keyword>
<sequence length="57" mass="6339">MLEPNIRIVLLHTALLLTAILANHTISYVLLMNENSLRMTSLHCKASATSSQKPTYT</sequence>
<accession>A0A5N6H359</accession>
<name>A0A5N6H359_ASPFL</name>
<gene>
    <name evidence="2" type="ORF">BDV35DRAFT_345976</name>
</gene>
<keyword evidence="1" id="KW-1133">Transmembrane helix</keyword>